<keyword evidence="5" id="KW-0276">Fatty acid metabolism</keyword>
<name>M5TU39_9BACT</name>
<comment type="caution">
    <text evidence="15">The sequence shown here is derived from an EMBL/GenBank/DDBJ whole genome shotgun (WGS) entry which is preliminary data.</text>
</comment>
<keyword evidence="8" id="KW-0408">Iron</keyword>
<evidence type="ECO:0000256" key="3">
    <source>
        <dbReference type="ARBA" id="ARBA00022516"/>
    </source>
</evidence>
<evidence type="ECO:0000313" key="16">
    <source>
        <dbReference type="Proteomes" id="UP000011885"/>
    </source>
</evidence>
<evidence type="ECO:0000259" key="14">
    <source>
        <dbReference type="Pfam" id="PF00487"/>
    </source>
</evidence>
<dbReference type="RefSeq" id="WP_008687297.1">
    <property type="nucleotide sequence ID" value="NZ_ANOH01000417.1"/>
</dbReference>
<feature type="compositionally biased region" description="Low complexity" evidence="12">
    <location>
        <begin position="26"/>
        <end position="37"/>
    </location>
</feature>
<feature type="compositionally biased region" description="Polar residues" evidence="12">
    <location>
        <begin position="1"/>
        <end position="17"/>
    </location>
</feature>
<keyword evidence="11" id="KW-0275">Fatty acid biosynthesis</keyword>
<evidence type="ECO:0000256" key="12">
    <source>
        <dbReference type="SAM" id="MobiDB-lite"/>
    </source>
</evidence>
<evidence type="ECO:0000256" key="10">
    <source>
        <dbReference type="ARBA" id="ARBA00023136"/>
    </source>
</evidence>
<feature type="compositionally biased region" description="Basic and acidic residues" evidence="12">
    <location>
        <begin position="56"/>
        <end position="67"/>
    </location>
</feature>
<feature type="transmembrane region" description="Helical" evidence="13">
    <location>
        <begin position="101"/>
        <end position="122"/>
    </location>
</feature>
<feature type="region of interest" description="Disordered" evidence="12">
    <location>
        <begin position="1"/>
        <end position="70"/>
    </location>
</feature>
<evidence type="ECO:0000256" key="2">
    <source>
        <dbReference type="ARBA" id="ARBA00008749"/>
    </source>
</evidence>
<comment type="subcellular location">
    <subcellularLocation>
        <location evidence="1">Membrane</location>
        <topology evidence="1">Multi-pass membrane protein</topology>
    </subcellularLocation>
</comment>
<dbReference type="AlphaFoldDB" id="M5TU39"/>
<dbReference type="GO" id="GO:0006633">
    <property type="term" value="P:fatty acid biosynthetic process"/>
    <property type="evidence" value="ECO:0007669"/>
    <property type="project" value="UniProtKB-KW"/>
</dbReference>
<dbReference type="Proteomes" id="UP000011885">
    <property type="component" value="Unassembled WGS sequence"/>
</dbReference>
<evidence type="ECO:0000313" key="15">
    <source>
        <dbReference type="EMBL" id="EMI52579.1"/>
    </source>
</evidence>
<proteinExistence type="inferred from homology"/>
<feature type="domain" description="Fatty acid desaturase" evidence="14">
    <location>
        <begin position="124"/>
        <end position="345"/>
    </location>
</feature>
<evidence type="ECO:0000256" key="11">
    <source>
        <dbReference type="ARBA" id="ARBA00023160"/>
    </source>
</evidence>
<feature type="transmembrane region" description="Helical" evidence="13">
    <location>
        <begin position="270"/>
        <end position="292"/>
    </location>
</feature>
<evidence type="ECO:0000256" key="6">
    <source>
        <dbReference type="ARBA" id="ARBA00022989"/>
    </source>
</evidence>
<dbReference type="PATRIC" id="fig|1263870.3.peg.6338"/>
<dbReference type="PANTHER" id="PTHR11351">
    <property type="entry name" value="ACYL-COA DESATURASE"/>
    <property type="match status" value="1"/>
</dbReference>
<keyword evidence="16" id="KW-1185">Reference proteome</keyword>
<sequence length="384" mass="43260">MSTVTGPNRSSGNNTHSSTDDSELNAVADSVVGDSSVETLDPVDAEIWNRPGLEGATEKDDLHRPSAEDADGLSSLVAQKEAKLRDRARPTTAERKRIDNLSYWAIGWLAVAHLVCLAAPFYFSWQAVVTAVVLHWAAGSLGICLGYHRMLTHTGMKTYNWVRYTFAAIGCFAGEGSPLDWVADHRKHHAHSDQEGDPHSPHDGSVWSHIFWLAFHTHNGDRKEYLQRWVPDLYRDPMMRAFDVLFLPIHIAVSLALFGAGYYFGGFDMAMSMLIWGMFVRLVLVLHATWLVNSASHMFGYKNYETTDDSRNNWLVAIVAYGEGWHNNHHAYPRMAKHGHKWWEFDITWQAIRLLRAVGLVWDVVDYRTAAEKRAAANKVAAKS</sequence>
<dbReference type="InterPro" id="IPR005804">
    <property type="entry name" value="FA_desaturase_dom"/>
</dbReference>
<organism evidence="15 16">
    <name type="scientific">Rhodopirellula sallentina SM41</name>
    <dbReference type="NCBI Taxonomy" id="1263870"/>
    <lineage>
        <taxon>Bacteria</taxon>
        <taxon>Pseudomonadati</taxon>
        <taxon>Planctomycetota</taxon>
        <taxon>Planctomycetia</taxon>
        <taxon>Pirellulales</taxon>
        <taxon>Pirellulaceae</taxon>
        <taxon>Rhodopirellula</taxon>
    </lineage>
</organism>
<evidence type="ECO:0000256" key="4">
    <source>
        <dbReference type="ARBA" id="ARBA00022692"/>
    </source>
</evidence>
<dbReference type="GO" id="GO:0016717">
    <property type="term" value="F:oxidoreductase activity, acting on paired donors, with oxidation of a pair of donors resulting in the reduction of molecular oxygen to two molecules of water"/>
    <property type="evidence" value="ECO:0007669"/>
    <property type="project" value="InterPro"/>
</dbReference>
<dbReference type="EMBL" id="ANOH01000417">
    <property type="protein sequence ID" value="EMI52579.1"/>
    <property type="molecule type" value="Genomic_DNA"/>
</dbReference>
<evidence type="ECO:0000256" key="13">
    <source>
        <dbReference type="SAM" id="Phobius"/>
    </source>
</evidence>
<evidence type="ECO:0000256" key="8">
    <source>
        <dbReference type="ARBA" id="ARBA00023004"/>
    </source>
</evidence>
<dbReference type="PANTHER" id="PTHR11351:SF31">
    <property type="entry name" value="DESATURASE 1, ISOFORM A-RELATED"/>
    <property type="match status" value="1"/>
</dbReference>
<keyword evidence="6 13" id="KW-1133">Transmembrane helix</keyword>
<dbReference type="Pfam" id="PF00487">
    <property type="entry name" value="FA_desaturase"/>
    <property type="match status" value="1"/>
</dbReference>
<gene>
    <name evidence="15" type="ORF">RSSM_05982</name>
</gene>
<dbReference type="CDD" id="cd03505">
    <property type="entry name" value="Delta9-FADS-like"/>
    <property type="match status" value="1"/>
</dbReference>
<feature type="transmembrane region" description="Helical" evidence="13">
    <location>
        <begin position="128"/>
        <end position="147"/>
    </location>
</feature>
<evidence type="ECO:0000256" key="7">
    <source>
        <dbReference type="ARBA" id="ARBA00023002"/>
    </source>
</evidence>
<keyword evidence="9" id="KW-0443">Lipid metabolism</keyword>
<keyword evidence="10 13" id="KW-0472">Membrane</keyword>
<evidence type="ECO:0000256" key="1">
    <source>
        <dbReference type="ARBA" id="ARBA00004141"/>
    </source>
</evidence>
<comment type="similarity">
    <text evidence="2">Belongs to the fatty acid desaturase type 2 family.</text>
</comment>
<protein>
    <submittedName>
        <fullName evidence="15">Stearoyl-CoA 9-desaturase</fullName>
    </submittedName>
</protein>
<evidence type="ECO:0000256" key="9">
    <source>
        <dbReference type="ARBA" id="ARBA00023098"/>
    </source>
</evidence>
<evidence type="ECO:0000256" key="5">
    <source>
        <dbReference type="ARBA" id="ARBA00022832"/>
    </source>
</evidence>
<dbReference type="PRINTS" id="PR00075">
    <property type="entry name" value="FACDDSATRASE"/>
</dbReference>
<feature type="transmembrane region" description="Helical" evidence="13">
    <location>
        <begin position="244"/>
        <end position="264"/>
    </location>
</feature>
<accession>M5TU39</accession>
<keyword evidence="4 13" id="KW-0812">Transmembrane</keyword>
<reference evidence="15 16" key="1">
    <citation type="journal article" date="2013" name="Mar. Genomics">
        <title>Expression of sulfatases in Rhodopirellula baltica and the diversity of sulfatases in the genus Rhodopirellula.</title>
        <authorList>
            <person name="Wegner C.E."/>
            <person name="Richter-Heitmann T."/>
            <person name="Klindworth A."/>
            <person name="Klockow C."/>
            <person name="Richter M."/>
            <person name="Achstetter T."/>
            <person name="Glockner F.O."/>
            <person name="Harder J."/>
        </authorList>
    </citation>
    <scope>NUCLEOTIDE SEQUENCE [LARGE SCALE GENOMIC DNA]</scope>
    <source>
        <strain evidence="15 16">SM41</strain>
    </source>
</reference>
<dbReference type="InterPro" id="IPR015876">
    <property type="entry name" value="Acyl-CoA_DS"/>
</dbReference>
<keyword evidence="7" id="KW-0560">Oxidoreductase</keyword>
<dbReference type="GO" id="GO:0016020">
    <property type="term" value="C:membrane"/>
    <property type="evidence" value="ECO:0007669"/>
    <property type="project" value="UniProtKB-SubCell"/>
</dbReference>
<keyword evidence="3" id="KW-0444">Lipid biosynthesis</keyword>